<gene>
    <name evidence="2" type="ORF">PIB30_075833</name>
</gene>
<accession>A0ABU6XRX0</accession>
<name>A0ABU6XRX0_9FABA</name>
<proteinExistence type="predicted"/>
<comment type="caution">
    <text evidence="2">The sequence shown here is derived from an EMBL/GenBank/DDBJ whole genome shotgun (WGS) entry which is preliminary data.</text>
</comment>
<organism evidence="2 3">
    <name type="scientific">Stylosanthes scabra</name>
    <dbReference type="NCBI Taxonomy" id="79078"/>
    <lineage>
        <taxon>Eukaryota</taxon>
        <taxon>Viridiplantae</taxon>
        <taxon>Streptophyta</taxon>
        <taxon>Embryophyta</taxon>
        <taxon>Tracheophyta</taxon>
        <taxon>Spermatophyta</taxon>
        <taxon>Magnoliopsida</taxon>
        <taxon>eudicotyledons</taxon>
        <taxon>Gunneridae</taxon>
        <taxon>Pentapetalae</taxon>
        <taxon>rosids</taxon>
        <taxon>fabids</taxon>
        <taxon>Fabales</taxon>
        <taxon>Fabaceae</taxon>
        <taxon>Papilionoideae</taxon>
        <taxon>50 kb inversion clade</taxon>
        <taxon>dalbergioids sensu lato</taxon>
        <taxon>Dalbergieae</taxon>
        <taxon>Pterocarpus clade</taxon>
        <taxon>Stylosanthes</taxon>
    </lineage>
</organism>
<keyword evidence="3" id="KW-1185">Reference proteome</keyword>
<dbReference type="Proteomes" id="UP001341840">
    <property type="component" value="Unassembled WGS sequence"/>
</dbReference>
<sequence length="84" mass="9526">MTPEDLHRKTIRDQLASSGYMAISTKASYDIDQKPLLSVVQEGEYHNFVDSTIYGLQEKLEGNNTPRRAVTGVRNNTPRRDNSE</sequence>
<evidence type="ECO:0000313" key="2">
    <source>
        <dbReference type="EMBL" id="MED6199423.1"/>
    </source>
</evidence>
<reference evidence="2 3" key="1">
    <citation type="journal article" date="2023" name="Plants (Basel)">
        <title>Bridging the Gap: Combining Genomics and Transcriptomics Approaches to Understand Stylosanthes scabra, an Orphan Legume from the Brazilian Caatinga.</title>
        <authorList>
            <person name="Ferreira-Neto J.R.C."/>
            <person name="da Silva M.D."/>
            <person name="Binneck E."/>
            <person name="de Melo N.F."/>
            <person name="da Silva R.H."/>
            <person name="de Melo A.L.T.M."/>
            <person name="Pandolfi V."/>
            <person name="Bustamante F.O."/>
            <person name="Brasileiro-Vidal A.C."/>
            <person name="Benko-Iseppon A.M."/>
        </authorList>
    </citation>
    <scope>NUCLEOTIDE SEQUENCE [LARGE SCALE GENOMIC DNA]</scope>
    <source>
        <tissue evidence="2">Leaves</tissue>
    </source>
</reference>
<dbReference type="EMBL" id="JASCZI010212426">
    <property type="protein sequence ID" value="MED6199423.1"/>
    <property type="molecule type" value="Genomic_DNA"/>
</dbReference>
<protein>
    <submittedName>
        <fullName evidence="2">Uncharacterized protein</fullName>
    </submittedName>
</protein>
<evidence type="ECO:0000313" key="3">
    <source>
        <dbReference type="Proteomes" id="UP001341840"/>
    </source>
</evidence>
<evidence type="ECO:0000256" key="1">
    <source>
        <dbReference type="SAM" id="MobiDB-lite"/>
    </source>
</evidence>
<feature type="region of interest" description="Disordered" evidence="1">
    <location>
        <begin position="64"/>
        <end position="84"/>
    </location>
</feature>